<feature type="signal peptide" evidence="1">
    <location>
        <begin position="1"/>
        <end position="18"/>
    </location>
</feature>
<evidence type="ECO:0000313" key="3">
    <source>
        <dbReference type="Proteomes" id="UP001596043"/>
    </source>
</evidence>
<feature type="chain" id="PRO_5046241941" evidence="1">
    <location>
        <begin position="19"/>
        <end position="207"/>
    </location>
</feature>
<dbReference type="InterPro" id="IPR032774">
    <property type="entry name" value="WG_beta_rep"/>
</dbReference>
<name>A0ABV9HTU6_9FLAO</name>
<dbReference type="Pfam" id="PF14903">
    <property type="entry name" value="WG_beta_rep"/>
    <property type="match status" value="1"/>
</dbReference>
<keyword evidence="1" id="KW-0732">Signal</keyword>
<dbReference type="EMBL" id="JBHSFV010000002">
    <property type="protein sequence ID" value="MFC4633120.1"/>
    <property type="molecule type" value="Genomic_DNA"/>
</dbReference>
<dbReference type="Proteomes" id="UP001596043">
    <property type="component" value="Unassembled WGS sequence"/>
</dbReference>
<organism evidence="2 3">
    <name type="scientific">Dokdonia ponticola</name>
    <dbReference type="NCBI Taxonomy" id="2041041"/>
    <lineage>
        <taxon>Bacteria</taxon>
        <taxon>Pseudomonadati</taxon>
        <taxon>Bacteroidota</taxon>
        <taxon>Flavobacteriia</taxon>
        <taxon>Flavobacteriales</taxon>
        <taxon>Flavobacteriaceae</taxon>
        <taxon>Dokdonia</taxon>
    </lineage>
</organism>
<evidence type="ECO:0000313" key="2">
    <source>
        <dbReference type="EMBL" id="MFC4633120.1"/>
    </source>
</evidence>
<comment type="caution">
    <text evidence="2">The sequence shown here is derived from an EMBL/GenBank/DDBJ whole genome shotgun (WGS) entry which is preliminary data.</text>
</comment>
<accession>A0ABV9HTU6</accession>
<protein>
    <submittedName>
        <fullName evidence="2">WG repeat-containing protein</fullName>
    </submittedName>
</protein>
<keyword evidence="3" id="KW-1185">Reference proteome</keyword>
<sequence>MKTIFLISILMFSISLQAQIIENIEQITPFHDTYAAIQKGDQWAFIDKEGTIVVDFRNDLVPIPCVHGKNEIEHPIFNAGLSLIKQTKENIEYYGYINTSGEIVIEPQFIKALPYNDAGLAIVHKLTRETIGQNSILNKDLIRYTYGEIVIDSTGNMVKYLLGPTHVIPNKGRFLKIYPIKSYFIDDFMVATQGDNKKWTIYHISTM</sequence>
<dbReference type="RefSeq" id="WP_379977311.1">
    <property type="nucleotide sequence ID" value="NZ_JBHSFV010000002.1"/>
</dbReference>
<gene>
    <name evidence="2" type="ORF">ACFO3O_04335</name>
</gene>
<reference evidence="3" key="1">
    <citation type="journal article" date="2019" name="Int. J. Syst. Evol. Microbiol.">
        <title>The Global Catalogue of Microorganisms (GCM) 10K type strain sequencing project: providing services to taxonomists for standard genome sequencing and annotation.</title>
        <authorList>
            <consortium name="The Broad Institute Genomics Platform"/>
            <consortium name="The Broad Institute Genome Sequencing Center for Infectious Disease"/>
            <person name="Wu L."/>
            <person name="Ma J."/>
        </authorList>
    </citation>
    <scope>NUCLEOTIDE SEQUENCE [LARGE SCALE GENOMIC DNA]</scope>
    <source>
        <strain evidence="3">YJ-61-S</strain>
    </source>
</reference>
<evidence type="ECO:0000256" key="1">
    <source>
        <dbReference type="SAM" id="SignalP"/>
    </source>
</evidence>
<proteinExistence type="predicted"/>